<gene>
    <name evidence="1" type="ORF">OVA965_LOCUS17036</name>
    <name evidence="2" type="ORF">TMI583_LOCUS17046</name>
</gene>
<comment type="caution">
    <text evidence="1">The sequence shown here is derived from an EMBL/GenBank/DDBJ whole genome shotgun (WGS) entry which is preliminary data.</text>
</comment>
<protein>
    <recommendedName>
        <fullName evidence="4">RING-type domain-containing protein</fullName>
    </recommendedName>
</protein>
<organism evidence="1 3">
    <name type="scientific">Didymodactylos carnosus</name>
    <dbReference type="NCBI Taxonomy" id="1234261"/>
    <lineage>
        <taxon>Eukaryota</taxon>
        <taxon>Metazoa</taxon>
        <taxon>Spiralia</taxon>
        <taxon>Gnathifera</taxon>
        <taxon>Rotifera</taxon>
        <taxon>Eurotatoria</taxon>
        <taxon>Bdelloidea</taxon>
        <taxon>Philodinida</taxon>
        <taxon>Philodinidae</taxon>
        <taxon>Didymodactylos</taxon>
    </lineage>
</organism>
<dbReference type="Proteomes" id="UP000677228">
    <property type="component" value="Unassembled WGS sequence"/>
</dbReference>
<evidence type="ECO:0000313" key="3">
    <source>
        <dbReference type="Proteomes" id="UP000677228"/>
    </source>
</evidence>
<evidence type="ECO:0008006" key="4">
    <source>
        <dbReference type="Google" id="ProtNLM"/>
    </source>
</evidence>
<name>A0A8S2DWP8_9BILA</name>
<accession>A0A8S2DWP8</accession>
<dbReference type="AlphaFoldDB" id="A0A8S2DWP8"/>
<dbReference type="EMBL" id="CAJOBA010008073">
    <property type="protein sequence ID" value="CAF3819616.1"/>
    <property type="molecule type" value="Genomic_DNA"/>
</dbReference>
<dbReference type="EMBL" id="CAJNOK010008060">
    <property type="protein sequence ID" value="CAF1052997.1"/>
    <property type="molecule type" value="Genomic_DNA"/>
</dbReference>
<proteinExistence type="predicted"/>
<reference evidence="1" key="1">
    <citation type="submission" date="2021-02" db="EMBL/GenBank/DDBJ databases">
        <authorList>
            <person name="Nowell W R."/>
        </authorList>
    </citation>
    <scope>NUCLEOTIDE SEQUENCE</scope>
</reference>
<evidence type="ECO:0000313" key="2">
    <source>
        <dbReference type="EMBL" id="CAF3819616.1"/>
    </source>
</evidence>
<sequence length="294" mass="33446">MEAFRDKQFPQRAQHTPVNECVICLNPLEGNDYNVYKVGCPISGCSYRLCHNCMIHKCSLGIYVSYHCLYCRELFRKNDFDTLIKNRQNSLGIHSKYYQSMEECRKKLSNKFLPETLNSMKKQAAEADILKDVFDTVQDLSSIPDGQLTADEKLVFEKQTESIVERHALVQPTVVLTETKAADPFQPMLSSPPALESSHHVLAPSTPQLSHHVLVLSTPPPAVPPSKGKRNDGFWSAVCQFFSSLWERIKQFGRWLLSILRKLGTVIKCYLSRCSDESIRRTLSNVLRSIFGCL</sequence>
<evidence type="ECO:0000313" key="1">
    <source>
        <dbReference type="EMBL" id="CAF1052997.1"/>
    </source>
</evidence>
<dbReference type="Proteomes" id="UP000682733">
    <property type="component" value="Unassembled WGS sequence"/>
</dbReference>